<dbReference type="RefSeq" id="WP_142874275.1">
    <property type="nucleotide sequence ID" value="NZ_CP045503.2"/>
</dbReference>
<evidence type="ECO:0000259" key="1">
    <source>
        <dbReference type="Pfam" id="PF07559"/>
    </source>
</evidence>
<dbReference type="InterPro" id="IPR037058">
    <property type="entry name" value="Falgellar_hook_FlgE_sf"/>
</dbReference>
<name>A0ABX6V811_9GAMM</name>
<protein>
    <recommendedName>
        <fullName evidence="1">Flagellar hook protein FlgE D2 domain-containing protein</fullName>
    </recommendedName>
</protein>
<dbReference type="InterPro" id="IPR037925">
    <property type="entry name" value="FlgE/F/G-like"/>
</dbReference>
<evidence type="ECO:0000313" key="3">
    <source>
        <dbReference type="Proteomes" id="UP000316416"/>
    </source>
</evidence>
<dbReference type="Gene3D" id="2.60.98.20">
    <property type="entry name" value="Flagellar hook protein FlgE"/>
    <property type="match status" value="1"/>
</dbReference>
<dbReference type="SUPFAM" id="SSF117143">
    <property type="entry name" value="Flagellar hook protein flgE"/>
    <property type="match status" value="1"/>
</dbReference>
<feature type="domain" description="Flagellar hook protein FlgE D2" evidence="1">
    <location>
        <begin position="49"/>
        <end position="176"/>
    </location>
</feature>
<reference evidence="2" key="1">
    <citation type="submission" date="2021-07" db="EMBL/GenBank/DDBJ databases">
        <title>Shewanella sp. YLB-07 whole genome sequence.</title>
        <authorList>
            <person name="Yu L."/>
        </authorList>
    </citation>
    <scope>NUCLEOTIDE SEQUENCE</scope>
    <source>
        <strain evidence="2">YLB-08</strain>
    </source>
</reference>
<dbReference type="InterPro" id="IPR011491">
    <property type="entry name" value="FlgE_D2"/>
</dbReference>
<dbReference type="Proteomes" id="UP000316416">
    <property type="component" value="Chromosome"/>
</dbReference>
<organism evidence="2 3">
    <name type="scientific">Shewanella eurypsychrophilus</name>
    <dbReference type="NCBI Taxonomy" id="2593656"/>
    <lineage>
        <taxon>Bacteria</taxon>
        <taxon>Pseudomonadati</taxon>
        <taxon>Pseudomonadota</taxon>
        <taxon>Gammaproteobacteria</taxon>
        <taxon>Alteromonadales</taxon>
        <taxon>Shewanellaceae</taxon>
        <taxon>Shewanella</taxon>
    </lineage>
</organism>
<dbReference type="PROSITE" id="PS51257">
    <property type="entry name" value="PROKAR_LIPOPROTEIN"/>
    <property type="match status" value="1"/>
</dbReference>
<dbReference type="EMBL" id="CP045503">
    <property type="protein sequence ID" value="QPG58656.1"/>
    <property type="molecule type" value="Genomic_DNA"/>
</dbReference>
<keyword evidence="3" id="KW-1185">Reference proteome</keyword>
<dbReference type="Pfam" id="PF07559">
    <property type="entry name" value="FlgE_D2"/>
    <property type="match status" value="1"/>
</dbReference>
<sequence>MNVIKCLLGTVLILALSGCDNSSGDSKEAPVTPEVTPTYETTKVKFRFNLPSSSPVMDTSEFSYDDRGSYGGSVTALICDPMGEQIYLTTYFIKVDENRWDLYFKLKNNGLNIVDGEVGGLGQYKASLEFDNEGNFIRQYPYLISSFDIEYEDLVQTVEFDFYSTPSTSLDFPLNVSLLDVNGCK</sequence>
<evidence type="ECO:0000313" key="2">
    <source>
        <dbReference type="EMBL" id="QPG58656.1"/>
    </source>
</evidence>
<accession>A0ABX6V811</accession>
<gene>
    <name evidence="2" type="ORF">FM038_015460</name>
</gene>
<proteinExistence type="predicted"/>